<name>A0ABS5TTU9_9ACTN</name>
<dbReference type="InterPro" id="IPR025246">
    <property type="entry name" value="IS30-like_HTH"/>
</dbReference>
<dbReference type="PANTHER" id="PTHR10948:SF23">
    <property type="entry name" value="TRANSPOSASE INSI FOR INSERTION SEQUENCE ELEMENT IS30A-RELATED"/>
    <property type="match status" value="1"/>
</dbReference>
<reference evidence="3 4" key="1">
    <citation type="submission" date="2021-05" db="EMBL/GenBank/DDBJ databases">
        <title>Kineosporia and Streptomyces sp. nov. two new marine actinobacteria isolated from Coral.</title>
        <authorList>
            <person name="Buangrab K."/>
            <person name="Sutthacheep M."/>
            <person name="Yeemin T."/>
            <person name="Harunari E."/>
            <person name="Igarashi Y."/>
            <person name="Kanchanasin P."/>
            <person name="Tanasupawat S."/>
            <person name="Phongsopitanun W."/>
        </authorList>
    </citation>
    <scope>NUCLEOTIDE SEQUENCE [LARGE SCALE GENOMIC DNA]</scope>
    <source>
        <strain evidence="3 4">J2-2</strain>
    </source>
</reference>
<protein>
    <submittedName>
        <fullName evidence="3">Helix-turn-helix domain-containing protein</fullName>
    </submittedName>
</protein>
<dbReference type="EMBL" id="JAHBAY010000025">
    <property type="protein sequence ID" value="MBT0774220.1"/>
    <property type="molecule type" value="Genomic_DNA"/>
</dbReference>
<comment type="caution">
    <text evidence="3">The sequence shown here is derived from an EMBL/GenBank/DDBJ whole genome shotgun (WGS) entry which is preliminary data.</text>
</comment>
<feature type="compositionally biased region" description="Basic and acidic residues" evidence="1">
    <location>
        <begin position="66"/>
        <end position="76"/>
    </location>
</feature>
<dbReference type="PANTHER" id="PTHR10948">
    <property type="entry name" value="TRANSPOSASE"/>
    <property type="match status" value="1"/>
</dbReference>
<gene>
    <name evidence="3" type="ORF">KIH74_35075</name>
</gene>
<keyword evidence="4" id="KW-1185">Reference proteome</keyword>
<feature type="region of interest" description="Disordered" evidence="1">
    <location>
        <begin position="46"/>
        <end position="82"/>
    </location>
</feature>
<evidence type="ECO:0000259" key="2">
    <source>
        <dbReference type="Pfam" id="PF13936"/>
    </source>
</evidence>
<feature type="domain" description="Transposase IS30-like HTH" evidence="2">
    <location>
        <begin position="5"/>
        <end position="45"/>
    </location>
</feature>
<evidence type="ECO:0000313" key="4">
    <source>
        <dbReference type="Proteomes" id="UP001197247"/>
    </source>
</evidence>
<dbReference type="Proteomes" id="UP001197247">
    <property type="component" value="Unassembled WGS sequence"/>
</dbReference>
<organism evidence="3 4">
    <name type="scientific">Kineosporia corallincola</name>
    <dbReference type="NCBI Taxonomy" id="2835133"/>
    <lineage>
        <taxon>Bacteria</taxon>
        <taxon>Bacillati</taxon>
        <taxon>Actinomycetota</taxon>
        <taxon>Actinomycetes</taxon>
        <taxon>Kineosporiales</taxon>
        <taxon>Kineosporiaceae</taxon>
        <taxon>Kineosporia</taxon>
    </lineage>
</organism>
<evidence type="ECO:0000256" key="1">
    <source>
        <dbReference type="SAM" id="MobiDB-lite"/>
    </source>
</evidence>
<sequence length="111" mass="12367">MRGVELCQEEREEIFAGLAAGRTCRAIGARMGRDASVISREVARNGGRDAYRPSRSQATRTAALEQARRDHPERFRTSGPVLPKTLRLPEQVWINKPEDPEPQTITKPTAA</sequence>
<dbReference type="Pfam" id="PF13936">
    <property type="entry name" value="HTH_38"/>
    <property type="match status" value="1"/>
</dbReference>
<dbReference type="InterPro" id="IPR051917">
    <property type="entry name" value="Transposase-Integrase"/>
</dbReference>
<proteinExistence type="predicted"/>
<evidence type="ECO:0000313" key="3">
    <source>
        <dbReference type="EMBL" id="MBT0774220.1"/>
    </source>
</evidence>
<accession>A0ABS5TTU9</accession>